<name>A0A6C0D620_9ZZZZ</name>
<feature type="compositionally biased region" description="Basic and acidic residues" evidence="1">
    <location>
        <begin position="79"/>
        <end position="100"/>
    </location>
</feature>
<sequence length="139" mass="16196">MSSDLFNSYFEAYEKPSSHVFEKSENPQVYDRFIQEYQSDTPKRHILGIVGGNEVYEIKGNRVDLESDLIGITRPNTRGTERKHQLSEKPDSIKRDNPKEKIDINATPVTREEFQMWSYPVVHAPLAFKKESCMPKNKF</sequence>
<evidence type="ECO:0000256" key="1">
    <source>
        <dbReference type="SAM" id="MobiDB-lite"/>
    </source>
</evidence>
<dbReference type="EMBL" id="MN739546">
    <property type="protein sequence ID" value="QHT12486.1"/>
    <property type="molecule type" value="Genomic_DNA"/>
</dbReference>
<evidence type="ECO:0000313" key="2">
    <source>
        <dbReference type="EMBL" id="QHT12486.1"/>
    </source>
</evidence>
<proteinExistence type="predicted"/>
<protein>
    <submittedName>
        <fullName evidence="2">Uncharacterized protein</fullName>
    </submittedName>
</protein>
<dbReference type="AlphaFoldDB" id="A0A6C0D620"/>
<organism evidence="2">
    <name type="scientific">viral metagenome</name>
    <dbReference type="NCBI Taxonomy" id="1070528"/>
    <lineage>
        <taxon>unclassified sequences</taxon>
        <taxon>metagenomes</taxon>
        <taxon>organismal metagenomes</taxon>
    </lineage>
</organism>
<reference evidence="2" key="1">
    <citation type="journal article" date="2020" name="Nature">
        <title>Giant virus diversity and host interactions through global metagenomics.</title>
        <authorList>
            <person name="Schulz F."/>
            <person name="Roux S."/>
            <person name="Paez-Espino D."/>
            <person name="Jungbluth S."/>
            <person name="Walsh D.A."/>
            <person name="Denef V.J."/>
            <person name="McMahon K.D."/>
            <person name="Konstantinidis K.T."/>
            <person name="Eloe-Fadrosh E.A."/>
            <person name="Kyrpides N.C."/>
            <person name="Woyke T."/>
        </authorList>
    </citation>
    <scope>NUCLEOTIDE SEQUENCE</scope>
    <source>
        <strain evidence="2">GVMAG-M-3300023174-129</strain>
    </source>
</reference>
<feature type="region of interest" description="Disordered" evidence="1">
    <location>
        <begin position="75"/>
        <end position="100"/>
    </location>
</feature>
<accession>A0A6C0D620</accession>